<feature type="transmembrane region" description="Helical" evidence="7">
    <location>
        <begin position="353"/>
        <end position="376"/>
    </location>
</feature>
<feature type="region of interest" description="Disordered" evidence="6">
    <location>
        <begin position="46"/>
        <end position="76"/>
    </location>
</feature>
<name>A0A7S1TBH7_9RHOD</name>
<organism evidence="9">
    <name type="scientific">Compsopogon caeruleus</name>
    <dbReference type="NCBI Taxonomy" id="31354"/>
    <lineage>
        <taxon>Eukaryota</taxon>
        <taxon>Rhodophyta</taxon>
        <taxon>Compsopogonophyceae</taxon>
        <taxon>Compsopogonales</taxon>
        <taxon>Compsopogonaceae</taxon>
        <taxon>Compsopogon</taxon>
    </lineage>
</organism>
<keyword evidence="3 5" id="KW-0697">Rotamase</keyword>
<sequence>MGGSSLNGFVWTGCPGLREVGENVVGRSVRLCGRRVVSLKTRNTRGGPIAAAEAPGNSGKDGEDARESGVGAGLTGGKRKRAADFIAEGVQDDVPEYRSEEEEVLLRENGSAGVKLPEMEIGLPMDPRLMERITAGVVDKSDPFLRKDKEALGNQVDGVEGDAGGSNGKPVDLLGDGGVRKVVIESGRGEKPTKGSTVMVHYVGKLESDGSVFDDSRDKGAGEPFSFVLGEGSVIKGWEVAVATMRKGERAKITCAPAYAYGRRGAPPVIPQNATLEFEVELLSITRGASEDERKSPQRFSDDNPDVPRTPDEIANAYFAKMASKTNEGGGGFWERFYFISPFASQSGQAPPWWINPNITFVGVFVLVGLAFYLVFVSGGIRQGVVTEPIDVNVFK</sequence>
<keyword evidence="4 5" id="KW-0413">Isomerase</keyword>
<evidence type="ECO:0000256" key="2">
    <source>
        <dbReference type="ARBA" id="ARBA00013194"/>
    </source>
</evidence>
<proteinExistence type="predicted"/>
<evidence type="ECO:0000256" key="7">
    <source>
        <dbReference type="SAM" id="Phobius"/>
    </source>
</evidence>
<dbReference type="Pfam" id="PF00254">
    <property type="entry name" value="FKBP_C"/>
    <property type="match status" value="1"/>
</dbReference>
<comment type="catalytic activity">
    <reaction evidence="1 5">
        <text>[protein]-peptidylproline (omega=180) = [protein]-peptidylproline (omega=0)</text>
        <dbReference type="Rhea" id="RHEA:16237"/>
        <dbReference type="Rhea" id="RHEA-COMP:10747"/>
        <dbReference type="Rhea" id="RHEA-COMP:10748"/>
        <dbReference type="ChEBI" id="CHEBI:83833"/>
        <dbReference type="ChEBI" id="CHEBI:83834"/>
        <dbReference type="EC" id="5.2.1.8"/>
    </reaction>
</comment>
<feature type="compositionally biased region" description="Basic and acidic residues" evidence="6">
    <location>
        <begin position="289"/>
        <end position="302"/>
    </location>
</feature>
<evidence type="ECO:0000256" key="6">
    <source>
        <dbReference type="SAM" id="MobiDB-lite"/>
    </source>
</evidence>
<feature type="domain" description="PPIase FKBP-type" evidence="8">
    <location>
        <begin position="195"/>
        <end position="286"/>
    </location>
</feature>
<dbReference type="PROSITE" id="PS50059">
    <property type="entry name" value="FKBP_PPIASE"/>
    <property type="match status" value="1"/>
</dbReference>
<keyword evidence="7" id="KW-0812">Transmembrane</keyword>
<evidence type="ECO:0000259" key="8">
    <source>
        <dbReference type="PROSITE" id="PS50059"/>
    </source>
</evidence>
<keyword evidence="7" id="KW-0472">Membrane</keyword>
<gene>
    <name evidence="9" type="ORF">CCAE0312_LOCUS3841</name>
</gene>
<dbReference type="EMBL" id="HBGH01007194">
    <property type="protein sequence ID" value="CAD9231760.1"/>
    <property type="molecule type" value="Transcribed_RNA"/>
</dbReference>
<dbReference type="FunFam" id="3.10.50.40:FF:000006">
    <property type="entry name" value="Peptidyl-prolyl cis-trans isomerase"/>
    <property type="match status" value="1"/>
</dbReference>
<feature type="region of interest" description="Disordered" evidence="6">
    <location>
        <begin position="288"/>
        <end position="309"/>
    </location>
</feature>
<dbReference type="SUPFAM" id="SSF54534">
    <property type="entry name" value="FKBP-like"/>
    <property type="match status" value="1"/>
</dbReference>
<evidence type="ECO:0000256" key="1">
    <source>
        <dbReference type="ARBA" id="ARBA00000971"/>
    </source>
</evidence>
<dbReference type="PANTHER" id="PTHR10516:SF443">
    <property type="entry name" value="FK506-BINDING PROTEIN 59-RELATED"/>
    <property type="match status" value="1"/>
</dbReference>
<dbReference type="PANTHER" id="PTHR10516">
    <property type="entry name" value="PEPTIDYL-PROLYL CIS-TRANS ISOMERASE"/>
    <property type="match status" value="1"/>
</dbReference>
<evidence type="ECO:0000256" key="5">
    <source>
        <dbReference type="PROSITE-ProRule" id="PRU00277"/>
    </source>
</evidence>
<protein>
    <recommendedName>
        <fullName evidence="2 5">peptidylprolyl isomerase</fullName>
        <ecNumber evidence="2 5">5.2.1.8</ecNumber>
    </recommendedName>
</protein>
<dbReference type="InterPro" id="IPR001179">
    <property type="entry name" value="PPIase_FKBP_dom"/>
</dbReference>
<evidence type="ECO:0000313" key="9">
    <source>
        <dbReference type="EMBL" id="CAD9231760.1"/>
    </source>
</evidence>
<accession>A0A7S1TBH7</accession>
<dbReference type="GO" id="GO:0003755">
    <property type="term" value="F:peptidyl-prolyl cis-trans isomerase activity"/>
    <property type="evidence" value="ECO:0007669"/>
    <property type="project" value="UniProtKB-KW"/>
</dbReference>
<evidence type="ECO:0000256" key="3">
    <source>
        <dbReference type="ARBA" id="ARBA00023110"/>
    </source>
</evidence>
<dbReference type="InterPro" id="IPR050689">
    <property type="entry name" value="FKBP-type_PPIase"/>
</dbReference>
<evidence type="ECO:0000256" key="4">
    <source>
        <dbReference type="ARBA" id="ARBA00023235"/>
    </source>
</evidence>
<dbReference type="AlphaFoldDB" id="A0A7S1TBH7"/>
<reference evidence="9" key="1">
    <citation type="submission" date="2021-01" db="EMBL/GenBank/DDBJ databases">
        <authorList>
            <person name="Corre E."/>
            <person name="Pelletier E."/>
            <person name="Niang G."/>
            <person name="Scheremetjew M."/>
            <person name="Finn R."/>
            <person name="Kale V."/>
            <person name="Holt S."/>
            <person name="Cochrane G."/>
            <person name="Meng A."/>
            <person name="Brown T."/>
            <person name="Cohen L."/>
        </authorList>
    </citation>
    <scope>NUCLEOTIDE SEQUENCE</scope>
    <source>
        <strain evidence="9">SAG 36.94</strain>
    </source>
</reference>
<dbReference type="Gene3D" id="3.10.50.40">
    <property type="match status" value="1"/>
</dbReference>
<dbReference type="InterPro" id="IPR046357">
    <property type="entry name" value="PPIase_dom_sf"/>
</dbReference>
<dbReference type="EC" id="5.2.1.8" evidence="2 5"/>
<keyword evidence="7" id="KW-1133">Transmembrane helix</keyword>